<feature type="region of interest" description="Disordered" evidence="1">
    <location>
        <begin position="146"/>
        <end position="165"/>
    </location>
</feature>
<evidence type="ECO:0000256" key="1">
    <source>
        <dbReference type="SAM" id="MobiDB-lite"/>
    </source>
</evidence>
<dbReference type="GeneID" id="25245133"/>
<dbReference type="AlphaFoldDB" id="A0A0K1IRN6"/>
<dbReference type="EMBL" id="CP011947">
    <property type="protein sequence ID" value="AKU06980.1"/>
    <property type="molecule type" value="Genomic_DNA"/>
</dbReference>
<dbReference type="KEGG" id="hgi:ABY42_04190"/>
<accession>A0A0K1IRN6</accession>
<name>A0A0K1IRN6_HALGI</name>
<reference evidence="3" key="1">
    <citation type="journal article" date="2015" name="J. Biotechnol.">
        <title>Complete genome sequence of Haloferax gibbonsii strain ARA6, a potential producer of polyhydroxyalkanoates and halocins isolated from Araruama, Rio de Janeiro, Brasil.</title>
        <authorList>
            <person name="Pinto L.H."/>
            <person name="D'Alincourt Carvalho-Assef A.P."/>
            <person name="Vieira R.P."/>
            <person name="Clementino M.M."/>
            <person name="Albano R.M."/>
        </authorList>
    </citation>
    <scope>NUCLEOTIDE SEQUENCE [LARGE SCALE GENOMIC DNA]</scope>
    <source>
        <strain evidence="3">ARA6</strain>
    </source>
</reference>
<feature type="compositionally biased region" description="Basic and acidic residues" evidence="1">
    <location>
        <begin position="96"/>
        <end position="110"/>
    </location>
</feature>
<proteinExistence type="predicted"/>
<protein>
    <submittedName>
        <fullName evidence="2">Uncharacterized protein</fullName>
    </submittedName>
</protein>
<dbReference type="InterPro" id="IPR046783">
    <property type="entry name" value="HTH_63"/>
</dbReference>
<evidence type="ECO:0000313" key="3">
    <source>
        <dbReference type="Proteomes" id="UP000066124"/>
    </source>
</evidence>
<sequence>MDTIVSDERPTPREEAVRIELWVPSGRRAEFTPVIERLDDIVERGLVSEYTVETWDRFVDLSGKLSPRERRARDRLASYARWAATRGERLAGLGDPEVRGIGRMGPERPTRRTPRAVMAEYEDGVLAHVTACEECIGAFRGRLSDLDSQAERESEQSSERVRIEW</sequence>
<gene>
    <name evidence="2" type="ORF">ABY42_04190</name>
</gene>
<dbReference type="PATRIC" id="fig|35746.4.peg.891"/>
<evidence type="ECO:0000313" key="2">
    <source>
        <dbReference type="EMBL" id="AKU06980.1"/>
    </source>
</evidence>
<feature type="region of interest" description="Disordered" evidence="1">
    <location>
        <begin position="93"/>
        <end position="113"/>
    </location>
</feature>
<dbReference type="Pfam" id="PF20575">
    <property type="entry name" value="HTH_63"/>
    <property type="match status" value="1"/>
</dbReference>
<dbReference type="Proteomes" id="UP000066124">
    <property type="component" value="Chromosome"/>
</dbReference>
<dbReference type="RefSeq" id="WP_050458796.1">
    <property type="nucleotide sequence ID" value="NZ_CP011947.1"/>
</dbReference>
<organism evidence="2 3">
    <name type="scientific">Haloferax gibbonsii</name>
    <dbReference type="NCBI Taxonomy" id="35746"/>
    <lineage>
        <taxon>Archaea</taxon>
        <taxon>Methanobacteriati</taxon>
        <taxon>Methanobacteriota</taxon>
        <taxon>Stenosarchaea group</taxon>
        <taxon>Halobacteria</taxon>
        <taxon>Halobacteriales</taxon>
        <taxon>Haloferacaceae</taxon>
        <taxon>Haloferax</taxon>
    </lineage>
</organism>